<evidence type="ECO:0000259" key="2">
    <source>
        <dbReference type="PROSITE" id="PS50966"/>
    </source>
</evidence>
<dbReference type="STRING" id="79200.A0A175YFZ6"/>
<dbReference type="InterPro" id="IPR007527">
    <property type="entry name" value="Znf_SWIM"/>
</dbReference>
<dbReference type="EMBL" id="CP093351">
    <property type="protein sequence ID" value="WOH14299.1"/>
    <property type="molecule type" value="Genomic_DNA"/>
</dbReference>
<dbReference type="OrthoDB" id="1484002at2759"/>
<proteinExistence type="predicted"/>
<dbReference type="PANTHER" id="PTHR33977">
    <property type="entry name" value="ZINC ION BINDING PROTEIN"/>
    <property type="match status" value="1"/>
</dbReference>
<protein>
    <recommendedName>
        <fullName evidence="2">SWIM-type domain-containing protein</fullName>
    </recommendedName>
</protein>
<reference evidence="3" key="1">
    <citation type="journal article" date="2016" name="Nat. Genet.">
        <title>A high-quality carrot genome assembly provides new insights into carotenoid accumulation and asterid genome evolution.</title>
        <authorList>
            <person name="Iorizzo M."/>
            <person name="Ellison S."/>
            <person name="Senalik D."/>
            <person name="Zeng P."/>
            <person name="Satapoomin P."/>
            <person name="Huang J."/>
            <person name="Bowman M."/>
            <person name="Iovene M."/>
            <person name="Sanseverino W."/>
            <person name="Cavagnaro P."/>
            <person name="Yildiz M."/>
            <person name="Macko-Podgorni A."/>
            <person name="Moranska E."/>
            <person name="Grzebelus E."/>
            <person name="Grzebelus D."/>
            <person name="Ashrafi H."/>
            <person name="Zheng Z."/>
            <person name="Cheng S."/>
            <person name="Spooner D."/>
            <person name="Van Deynze A."/>
            <person name="Simon P."/>
        </authorList>
    </citation>
    <scope>NUCLEOTIDE SEQUENCE [LARGE SCALE GENOMIC DNA]</scope>
    <source>
        <tissue evidence="3">Leaf</tissue>
    </source>
</reference>
<organism evidence="3">
    <name type="scientific">Daucus carota subsp. sativus</name>
    <name type="common">Carrot</name>
    <dbReference type="NCBI Taxonomy" id="79200"/>
    <lineage>
        <taxon>Eukaryota</taxon>
        <taxon>Viridiplantae</taxon>
        <taxon>Streptophyta</taxon>
        <taxon>Embryophyta</taxon>
        <taxon>Tracheophyta</taxon>
        <taxon>Spermatophyta</taxon>
        <taxon>Magnoliopsida</taxon>
        <taxon>eudicotyledons</taxon>
        <taxon>Gunneridae</taxon>
        <taxon>Pentapetalae</taxon>
        <taxon>asterids</taxon>
        <taxon>campanulids</taxon>
        <taxon>Apiales</taxon>
        <taxon>Apiaceae</taxon>
        <taxon>Apioideae</taxon>
        <taxon>Scandiceae</taxon>
        <taxon>Daucinae</taxon>
        <taxon>Daucus</taxon>
        <taxon>Daucus sect. Daucus</taxon>
    </lineage>
</organism>
<evidence type="ECO:0000313" key="5">
    <source>
        <dbReference type="Proteomes" id="UP000077755"/>
    </source>
</evidence>
<dbReference type="PANTHER" id="PTHR33977:SF1">
    <property type="entry name" value="ZINC ION BINDING PROTEIN"/>
    <property type="match status" value="1"/>
</dbReference>
<keyword evidence="1" id="KW-0863">Zinc-finger</keyword>
<dbReference type="PROSITE" id="PS50966">
    <property type="entry name" value="ZF_SWIM"/>
    <property type="match status" value="1"/>
</dbReference>
<keyword evidence="5" id="KW-1185">Reference proteome</keyword>
<sequence length="941" mass="106399">MARWDEIMSLPVQNPPILEFSSSDLVWSKVEGWRDNIDRVARIPFARVDNFLTGEASRKDCPTKFHREARRVRPPETAYKPKVDGVLEYILYWCSFGPDDHRKGGIVRPSRKSYVTKKKSAGRPNTKRGCTCHFIVKRLMAEPSVALIIYNQDKHIDKKGSPCHGPQDKKAAGTRAMYAPCISEDLRLRVLSLLHVGVSVETIMQRHNECVEKQGGPSNRDDLLNHRFVRRQERSIRRSTYELDVDDAVSMSLWVESHQNQVFFYEDFSVSSPFTLGIQTEWQLQQMIRFGNCRLLASDSRFGTHKLKYPVHSLVVFNSDNKAIPVAWIIAPKFASTDAHRWMRALYNRVCTKDPTWRLAGFIVDDPLIDVSAIREVFQCSVLICLWRVRHAWHKNLMKKCPEIEMRAEISRLLSQSVQKICRGSGTVGLFEDVMEDFVDASEFVDYFKAVWYPRIGLWTTLLKTLPLASHESCAAMEFYHNQLKLRLYNEKEPNVYSRADWLIDKLNTKVHSYFWLDEYSEKDDFARYRKDEWLSGLTAWRKSLNIPDSCVLLDGKIAKVFDQEDRDKFHTVWNPGSEFGICDCQLADLGNLCEHVLKVIRVLYDRGHTMSSASMSKYSEALLNLLRCPHDSLIRDHAVSLAVWVQKQLAAQIDPENNQIMLDLQAAAGDVAHNTFEINHAHENIVSNMETDLIGSDVSNSIINDSGGDLNGQVADGSVAIDPFAADPDRYRIIGKKLANENILPNNENGLSDCIADEFSEDLMRMADDIDICDPESGRVISHAEMEVDPTSNCSSASGLITSNGIASEDIFINEGNRAVGDKGPDVTKNFPSADVILENLMAYEKDLLDKYQEGVMNVVSQCNIISPTELESPARGAAGHQTGFCNDQAEPSVIHQIGNEKPEANLTEKSHGSIMDVDSRFNTNSGAALNSSYQHKVLH</sequence>
<evidence type="ECO:0000313" key="4">
    <source>
        <dbReference type="EMBL" id="WOH14299.1"/>
    </source>
</evidence>
<dbReference type="AlphaFoldDB" id="A0A175YFZ6"/>
<dbReference type="KEGG" id="dcr:108202971"/>
<evidence type="ECO:0000313" key="3">
    <source>
        <dbReference type="EMBL" id="KZM81752.1"/>
    </source>
</evidence>
<name>A0A175YFZ6_DAUCS</name>
<dbReference type="Gramene" id="KZM81752">
    <property type="protein sequence ID" value="KZM81752"/>
    <property type="gene ID" value="DCAR_029365"/>
</dbReference>
<dbReference type="GO" id="GO:0008270">
    <property type="term" value="F:zinc ion binding"/>
    <property type="evidence" value="ECO:0007669"/>
    <property type="project" value="UniProtKB-KW"/>
</dbReference>
<reference evidence="4" key="2">
    <citation type="submission" date="2022-03" db="EMBL/GenBank/DDBJ databases">
        <title>Draft title - Genomic analysis of global carrot germplasm unveils the trajectory of domestication and the origin of high carotenoid orange carrot.</title>
        <authorList>
            <person name="Iorizzo M."/>
            <person name="Ellison S."/>
            <person name="Senalik D."/>
            <person name="Macko-Podgorni A."/>
            <person name="Grzebelus D."/>
            <person name="Bostan H."/>
            <person name="Rolling W."/>
            <person name="Curaba J."/>
            <person name="Simon P."/>
        </authorList>
    </citation>
    <scope>NUCLEOTIDE SEQUENCE</scope>
    <source>
        <tissue evidence="4">Leaf</tissue>
    </source>
</reference>
<dbReference type="OMA" id="DIEKRPM"/>
<dbReference type="Proteomes" id="UP000077755">
    <property type="component" value="Chromosome 9"/>
</dbReference>
<gene>
    <name evidence="3" type="ORF">DCAR_029365</name>
    <name evidence="4" type="ORF">DCAR_0933818</name>
</gene>
<keyword evidence="1" id="KW-0479">Metal-binding</keyword>
<accession>A0A175YFZ6</accession>
<evidence type="ECO:0000256" key="1">
    <source>
        <dbReference type="PROSITE-ProRule" id="PRU00325"/>
    </source>
</evidence>
<feature type="domain" description="SWIM-type" evidence="2">
    <location>
        <begin position="570"/>
        <end position="605"/>
    </location>
</feature>
<keyword evidence="1" id="KW-0862">Zinc</keyword>
<dbReference type="EMBL" id="LNRQ01000009">
    <property type="protein sequence ID" value="KZM81752.1"/>
    <property type="molecule type" value="Genomic_DNA"/>
</dbReference>